<accession>A0A974NF88</accession>
<evidence type="ECO:0000256" key="5">
    <source>
        <dbReference type="ARBA" id="ARBA00023136"/>
    </source>
</evidence>
<keyword evidence="8" id="KW-1185">Reference proteome</keyword>
<evidence type="ECO:0000313" key="8">
    <source>
        <dbReference type="Proteomes" id="UP000595278"/>
    </source>
</evidence>
<sequence length="210" mass="22408">MFESTVLLAYLAACLLVVIVPGPDNILAISRGLSQGNKAAILSSIGAGLGILIHTLMATLGLSVIIQTSELAFWIIKIIGACYLIYLGYKAISSRNLISFLPTTQLPLKKVFIIGTLSNVLNPKPGLFILAFVPQFVDASKGSISLQMLIYGVIFAVMTAIIFAILGCFASQLACWLKQHNKVIKGLNISAGFTLIIAGLSILMLKPKNT</sequence>
<evidence type="ECO:0000313" key="7">
    <source>
        <dbReference type="EMBL" id="QQP85448.1"/>
    </source>
</evidence>
<proteinExistence type="predicted"/>
<dbReference type="GO" id="GO:0005886">
    <property type="term" value="C:plasma membrane"/>
    <property type="evidence" value="ECO:0007669"/>
    <property type="project" value="UniProtKB-SubCell"/>
</dbReference>
<feature type="transmembrane region" description="Helical" evidence="6">
    <location>
        <begin position="186"/>
        <end position="205"/>
    </location>
</feature>
<keyword evidence="5 6" id="KW-0472">Membrane</keyword>
<dbReference type="AlphaFoldDB" id="A0A974NF88"/>
<evidence type="ECO:0000256" key="2">
    <source>
        <dbReference type="ARBA" id="ARBA00022475"/>
    </source>
</evidence>
<name>A0A974NF88_9GAMM</name>
<feature type="transmembrane region" description="Helical" evidence="6">
    <location>
        <begin position="149"/>
        <end position="174"/>
    </location>
</feature>
<keyword evidence="2" id="KW-1003">Cell membrane</keyword>
<organism evidence="7 8">
    <name type="scientific">Entomomonas asaccharolytica</name>
    <dbReference type="NCBI Taxonomy" id="2785331"/>
    <lineage>
        <taxon>Bacteria</taxon>
        <taxon>Pseudomonadati</taxon>
        <taxon>Pseudomonadota</taxon>
        <taxon>Gammaproteobacteria</taxon>
        <taxon>Pseudomonadales</taxon>
        <taxon>Pseudomonadaceae</taxon>
        <taxon>Entomomonas</taxon>
    </lineage>
</organism>
<gene>
    <name evidence="7" type="ORF">JHT90_13880</name>
</gene>
<feature type="transmembrane region" description="Helical" evidence="6">
    <location>
        <begin position="71"/>
        <end position="89"/>
    </location>
</feature>
<dbReference type="KEGG" id="eaz:JHT90_13880"/>
<keyword evidence="3 6" id="KW-0812">Transmembrane</keyword>
<keyword evidence="4 6" id="KW-1133">Transmembrane helix</keyword>
<dbReference type="Pfam" id="PF01810">
    <property type="entry name" value="LysE"/>
    <property type="match status" value="1"/>
</dbReference>
<evidence type="ECO:0000256" key="6">
    <source>
        <dbReference type="SAM" id="Phobius"/>
    </source>
</evidence>
<dbReference type="InterPro" id="IPR001123">
    <property type="entry name" value="LeuE-type"/>
</dbReference>
<evidence type="ECO:0000256" key="1">
    <source>
        <dbReference type="ARBA" id="ARBA00004651"/>
    </source>
</evidence>
<dbReference type="EMBL" id="CP067393">
    <property type="protein sequence ID" value="QQP85448.1"/>
    <property type="molecule type" value="Genomic_DNA"/>
</dbReference>
<dbReference type="PIRSF" id="PIRSF006324">
    <property type="entry name" value="LeuE"/>
    <property type="match status" value="1"/>
</dbReference>
<protein>
    <submittedName>
        <fullName evidence="7">LysE family translocator</fullName>
    </submittedName>
</protein>
<dbReference type="PANTHER" id="PTHR30086">
    <property type="entry name" value="ARGININE EXPORTER PROTEIN ARGO"/>
    <property type="match status" value="1"/>
</dbReference>
<dbReference type="RefSeq" id="WP_201092063.1">
    <property type="nucleotide sequence ID" value="NZ_CP067393.1"/>
</dbReference>
<feature type="transmembrane region" description="Helical" evidence="6">
    <location>
        <begin position="39"/>
        <end position="65"/>
    </location>
</feature>
<dbReference type="GO" id="GO:0015171">
    <property type="term" value="F:amino acid transmembrane transporter activity"/>
    <property type="evidence" value="ECO:0007669"/>
    <property type="project" value="TreeGrafter"/>
</dbReference>
<dbReference type="Proteomes" id="UP000595278">
    <property type="component" value="Chromosome"/>
</dbReference>
<dbReference type="PANTHER" id="PTHR30086:SF20">
    <property type="entry name" value="ARGININE EXPORTER PROTEIN ARGO-RELATED"/>
    <property type="match status" value="1"/>
</dbReference>
<evidence type="ECO:0000256" key="3">
    <source>
        <dbReference type="ARBA" id="ARBA00022692"/>
    </source>
</evidence>
<reference evidence="7 8" key="1">
    <citation type="submission" date="2021-01" db="EMBL/GenBank/DDBJ databases">
        <title>Entomomonas sp. F2A isolated from a house cricket (Acheta domesticus).</title>
        <authorList>
            <person name="Spergser J."/>
            <person name="Busse H.-J."/>
        </authorList>
    </citation>
    <scope>NUCLEOTIDE SEQUENCE [LARGE SCALE GENOMIC DNA]</scope>
    <source>
        <strain evidence="7 8">F2A</strain>
    </source>
</reference>
<feature type="transmembrane region" description="Helical" evidence="6">
    <location>
        <begin position="6"/>
        <end position="27"/>
    </location>
</feature>
<comment type="subcellular location">
    <subcellularLocation>
        <location evidence="1">Cell membrane</location>
        <topology evidence="1">Multi-pass membrane protein</topology>
    </subcellularLocation>
</comment>
<evidence type="ECO:0000256" key="4">
    <source>
        <dbReference type="ARBA" id="ARBA00022989"/>
    </source>
</evidence>